<name>A0A7W7Y938_9BACT</name>
<dbReference type="PANTHER" id="PTHR43818:SF5">
    <property type="entry name" value="OXIDOREDUCTASE FAMILY PROTEIN"/>
    <property type="match status" value="1"/>
</dbReference>
<proteinExistence type="predicted"/>
<reference evidence="3 4" key="1">
    <citation type="submission" date="2020-08" db="EMBL/GenBank/DDBJ databases">
        <title>Genomic Encyclopedia of Type Strains, Phase IV (KMG-IV): sequencing the most valuable type-strain genomes for metagenomic binning, comparative biology and taxonomic classification.</title>
        <authorList>
            <person name="Goeker M."/>
        </authorList>
    </citation>
    <scope>NUCLEOTIDE SEQUENCE [LARGE SCALE GENOMIC DNA]</scope>
    <source>
        <strain evidence="3 4">DSM 12252</strain>
    </source>
</reference>
<evidence type="ECO:0000259" key="2">
    <source>
        <dbReference type="Pfam" id="PF19051"/>
    </source>
</evidence>
<dbReference type="GO" id="GO:0000166">
    <property type="term" value="F:nucleotide binding"/>
    <property type="evidence" value="ECO:0007669"/>
    <property type="project" value="InterPro"/>
</dbReference>
<evidence type="ECO:0000313" key="4">
    <source>
        <dbReference type="Proteomes" id="UP000590740"/>
    </source>
</evidence>
<dbReference type="InterPro" id="IPR043906">
    <property type="entry name" value="Gfo/Idh/MocA_OxRdtase_bact_C"/>
</dbReference>
<dbReference type="InterPro" id="IPR006311">
    <property type="entry name" value="TAT_signal"/>
</dbReference>
<gene>
    <name evidence="3" type="ORF">HNQ65_001496</name>
</gene>
<dbReference type="Gene3D" id="3.40.50.720">
    <property type="entry name" value="NAD(P)-binding Rossmann-like Domain"/>
    <property type="match status" value="1"/>
</dbReference>
<evidence type="ECO:0000313" key="3">
    <source>
        <dbReference type="EMBL" id="MBB5031928.1"/>
    </source>
</evidence>
<feature type="domain" description="Gfo/Idh/MocA-like oxidoreductase N-terminal" evidence="1">
    <location>
        <begin position="37"/>
        <end position="160"/>
    </location>
</feature>
<dbReference type="SUPFAM" id="SSF51735">
    <property type="entry name" value="NAD(P)-binding Rossmann-fold domains"/>
    <property type="match status" value="1"/>
</dbReference>
<dbReference type="InterPro" id="IPR036291">
    <property type="entry name" value="NAD(P)-bd_dom_sf"/>
</dbReference>
<dbReference type="PROSITE" id="PS51318">
    <property type="entry name" value="TAT"/>
    <property type="match status" value="1"/>
</dbReference>
<dbReference type="AlphaFoldDB" id="A0A7W7Y938"/>
<dbReference type="InterPro" id="IPR000683">
    <property type="entry name" value="Gfo/Idh/MocA-like_OxRdtase_N"/>
</dbReference>
<dbReference type="SUPFAM" id="SSF55347">
    <property type="entry name" value="Glyceraldehyde-3-phosphate dehydrogenase-like, C-terminal domain"/>
    <property type="match status" value="1"/>
</dbReference>
<dbReference type="InterPro" id="IPR050463">
    <property type="entry name" value="Gfo/Idh/MocA_oxidrdct_glycsds"/>
</dbReference>
<dbReference type="PANTHER" id="PTHR43818">
    <property type="entry name" value="BCDNA.GH03377"/>
    <property type="match status" value="1"/>
</dbReference>
<evidence type="ECO:0000259" key="1">
    <source>
        <dbReference type="Pfam" id="PF01408"/>
    </source>
</evidence>
<feature type="domain" description="Gfo/Idh/MocA-like oxidoreductase bacterial type C-terminal" evidence="2">
    <location>
        <begin position="200"/>
        <end position="427"/>
    </location>
</feature>
<accession>A0A7W7Y938</accession>
<dbReference type="Pfam" id="PF01408">
    <property type="entry name" value="GFO_IDH_MocA"/>
    <property type="match status" value="1"/>
</dbReference>
<dbReference type="RefSeq" id="WP_184338853.1">
    <property type="nucleotide sequence ID" value="NZ_JACHIG010000002.1"/>
</dbReference>
<dbReference type="Proteomes" id="UP000590740">
    <property type="component" value="Unassembled WGS sequence"/>
</dbReference>
<dbReference type="Pfam" id="PF19051">
    <property type="entry name" value="GFO_IDH_MocA_C2"/>
    <property type="match status" value="1"/>
</dbReference>
<protein>
    <submittedName>
        <fullName evidence="3">Putative dehydrogenase</fullName>
    </submittedName>
</protein>
<dbReference type="EMBL" id="JACHIG010000002">
    <property type="protein sequence ID" value="MBB5031928.1"/>
    <property type="molecule type" value="Genomic_DNA"/>
</dbReference>
<keyword evidence="4" id="KW-1185">Reference proteome</keyword>
<dbReference type="Gene3D" id="3.30.360.10">
    <property type="entry name" value="Dihydrodipicolinate Reductase, domain 2"/>
    <property type="match status" value="1"/>
</dbReference>
<organism evidence="3 4">
    <name type="scientific">Prosthecobacter vanneervenii</name>
    <dbReference type="NCBI Taxonomy" id="48466"/>
    <lineage>
        <taxon>Bacteria</taxon>
        <taxon>Pseudomonadati</taxon>
        <taxon>Verrucomicrobiota</taxon>
        <taxon>Verrucomicrobiia</taxon>
        <taxon>Verrucomicrobiales</taxon>
        <taxon>Verrucomicrobiaceae</taxon>
        <taxon>Prosthecobacter</taxon>
    </lineage>
</organism>
<sequence>MKTRRSFLSQIIATGVAPVFVPAHVLRSQTAPSNKITLGVIGAGAQGTHDMRAFLNHDDVRVTAVFDVNRKNIERAQQAVAERYGSADLKVMSDFRELNRDKSIDAVLMALPVHWHSIPATDAILNGKHIYHEKPMGMSMQESKHVRAAVKKTGVVFQFGTQQRSDLKFRWACELAQNGRLGKLKEIQVGVPGGKIGPDFPEQPVPEHVDWDRWVGPAPMTSFNMDKLKRDNHENITNFSLGMISCWGIHHLDIAQWGNGTDDTGPVSVEAEATYPDKGGCDAVLTWKVRMEYANAAPITFVNEKNMDIGHGTRFIGENGWVHVLRGNIKASDDTILRDPANKEGTMPIKLIASLEHTRNFVDAIKNKQRAICDIETAVRSDTLPQLTAMALKARRKLVWDPQSESFPNDEAANALMNARPFRGEWKLPEIG</sequence>
<comment type="caution">
    <text evidence="3">The sequence shown here is derived from an EMBL/GenBank/DDBJ whole genome shotgun (WGS) entry which is preliminary data.</text>
</comment>